<proteinExistence type="inferred from homology"/>
<evidence type="ECO:0000256" key="3">
    <source>
        <dbReference type="ARBA" id="ARBA00022475"/>
    </source>
</evidence>
<gene>
    <name evidence="8" type="ORF">V757_06420</name>
</gene>
<keyword evidence="9" id="KW-1185">Reference proteome</keyword>
<feature type="transmembrane region" description="Helical" evidence="7">
    <location>
        <begin position="5"/>
        <end position="22"/>
    </location>
</feature>
<keyword evidence="4 7" id="KW-0812">Transmembrane</keyword>
<evidence type="ECO:0000256" key="6">
    <source>
        <dbReference type="ARBA" id="ARBA00023136"/>
    </source>
</evidence>
<keyword evidence="6 7" id="KW-0472">Membrane</keyword>
<reference evidence="8 9" key="1">
    <citation type="submission" date="2013-11" db="EMBL/GenBank/DDBJ databases">
        <title>Genomic analysis of Pelistega sp. HM-7.</title>
        <authorList>
            <person name="Kumbhare S.V."/>
            <person name="Shetty S.A."/>
            <person name="Sharma O."/>
            <person name="Dhotre D.P."/>
        </authorList>
    </citation>
    <scope>NUCLEOTIDE SEQUENCE [LARGE SCALE GENOMIC DNA]</scope>
    <source>
        <strain evidence="8 9">HM-7</strain>
    </source>
</reference>
<sequence length="163" mass="19198">MMFNLFFWVPMSIFLTVLWLLLNNTIDVAQALLGFLISFTLVILSLKLRPDLAYPRKLWLIIKLILRVVSDIFKSNLDVGRLILQWKRNDFTSGYVYIPLEIRDPHALAVLACIVTYTPGTVWSGLTENDYILRLHVLDLDDESEWFNIIKYRYEKLLLEIFE</sequence>
<dbReference type="NCBIfam" id="NF006520">
    <property type="entry name" value="PRK08965.1-4"/>
    <property type="match status" value="1"/>
</dbReference>
<feature type="transmembrane region" description="Helical" evidence="7">
    <location>
        <begin position="28"/>
        <end position="48"/>
    </location>
</feature>
<comment type="caution">
    <text evidence="8">The sequence shown here is derived from an EMBL/GenBank/DDBJ whole genome shotgun (WGS) entry which is preliminary data.</text>
</comment>
<dbReference type="RefSeq" id="WP_023950913.1">
    <property type="nucleotide sequence ID" value="NZ_AYSV01000079.1"/>
</dbReference>
<dbReference type="GO" id="GO:0005886">
    <property type="term" value="C:plasma membrane"/>
    <property type="evidence" value="ECO:0007669"/>
    <property type="project" value="UniProtKB-SubCell"/>
</dbReference>
<protein>
    <submittedName>
        <fullName evidence="8">Sodium:proton antiporter</fullName>
    </submittedName>
</protein>
<evidence type="ECO:0000256" key="4">
    <source>
        <dbReference type="ARBA" id="ARBA00022692"/>
    </source>
</evidence>
<evidence type="ECO:0000313" key="8">
    <source>
        <dbReference type="EMBL" id="ETD71714.1"/>
    </source>
</evidence>
<evidence type="ECO:0000313" key="9">
    <source>
        <dbReference type="Proteomes" id="UP000018766"/>
    </source>
</evidence>
<comment type="similarity">
    <text evidence="2">Belongs to the CPA3 antiporters (TC 2.A.63) subunit E family.</text>
</comment>
<dbReference type="Proteomes" id="UP000018766">
    <property type="component" value="Unassembled WGS sequence"/>
</dbReference>
<dbReference type="EMBL" id="AYSV01000079">
    <property type="protein sequence ID" value="ETD71714.1"/>
    <property type="molecule type" value="Genomic_DNA"/>
</dbReference>
<evidence type="ECO:0000256" key="2">
    <source>
        <dbReference type="ARBA" id="ARBA00006228"/>
    </source>
</evidence>
<dbReference type="AlphaFoldDB" id="V8G5A3"/>
<dbReference type="PATRIC" id="fig|1414851.3.peg.1309"/>
<evidence type="ECO:0000256" key="5">
    <source>
        <dbReference type="ARBA" id="ARBA00022989"/>
    </source>
</evidence>
<comment type="subcellular location">
    <subcellularLocation>
        <location evidence="1">Cell membrane</location>
        <topology evidence="1">Multi-pass membrane protein</topology>
    </subcellularLocation>
</comment>
<dbReference type="PANTHER" id="PTHR34584">
    <property type="entry name" value="NA(+)/H(+) ANTIPORTER SUBUNIT E1"/>
    <property type="match status" value="1"/>
</dbReference>
<organism evidence="8 9">
    <name type="scientific">Pelistega indica</name>
    <dbReference type="NCBI Taxonomy" id="1414851"/>
    <lineage>
        <taxon>Bacteria</taxon>
        <taxon>Pseudomonadati</taxon>
        <taxon>Pseudomonadota</taxon>
        <taxon>Betaproteobacteria</taxon>
        <taxon>Burkholderiales</taxon>
        <taxon>Alcaligenaceae</taxon>
        <taxon>Pelistega</taxon>
    </lineage>
</organism>
<accession>V8G5A3</accession>
<keyword evidence="3" id="KW-1003">Cell membrane</keyword>
<dbReference type="GO" id="GO:0008324">
    <property type="term" value="F:monoatomic cation transmembrane transporter activity"/>
    <property type="evidence" value="ECO:0007669"/>
    <property type="project" value="InterPro"/>
</dbReference>
<dbReference type="PIRSF" id="PIRSF019239">
    <property type="entry name" value="MrpE"/>
    <property type="match status" value="1"/>
</dbReference>
<name>V8G5A3_9BURK</name>
<keyword evidence="5 7" id="KW-1133">Transmembrane helix</keyword>
<dbReference type="InterPro" id="IPR002758">
    <property type="entry name" value="Cation_antiport_E"/>
</dbReference>
<dbReference type="PANTHER" id="PTHR34584:SF1">
    <property type="entry name" value="NA(+)_H(+) ANTIPORTER SUBUNIT E1"/>
    <property type="match status" value="1"/>
</dbReference>
<evidence type="ECO:0000256" key="7">
    <source>
        <dbReference type="SAM" id="Phobius"/>
    </source>
</evidence>
<dbReference type="Pfam" id="PF01899">
    <property type="entry name" value="MNHE"/>
    <property type="match status" value="1"/>
</dbReference>
<evidence type="ECO:0000256" key="1">
    <source>
        <dbReference type="ARBA" id="ARBA00004651"/>
    </source>
</evidence>